<evidence type="ECO:0000256" key="1">
    <source>
        <dbReference type="SAM" id="MobiDB-lite"/>
    </source>
</evidence>
<protein>
    <submittedName>
        <fullName evidence="2">Uncharacterized protein</fullName>
    </submittedName>
</protein>
<dbReference type="OrthoDB" id="6774094at2759"/>
<dbReference type="AlphaFoldDB" id="A0A9P0CUC4"/>
<proteinExistence type="predicted"/>
<accession>A0A9P0CUC4</accession>
<dbReference type="EMBL" id="OV651814">
    <property type="protein sequence ID" value="CAH1106688.1"/>
    <property type="molecule type" value="Genomic_DNA"/>
</dbReference>
<keyword evidence="3" id="KW-1185">Reference proteome</keyword>
<reference evidence="2" key="1">
    <citation type="submission" date="2022-01" db="EMBL/GenBank/DDBJ databases">
        <authorList>
            <person name="King R."/>
        </authorList>
    </citation>
    <scope>NUCLEOTIDE SEQUENCE</scope>
</reference>
<dbReference type="Proteomes" id="UP001153636">
    <property type="component" value="Chromosome 2"/>
</dbReference>
<name>A0A9P0CUC4_9CUCU</name>
<gene>
    <name evidence="2" type="ORF">PSYICH_LOCUS6529</name>
</gene>
<feature type="compositionally biased region" description="Basic residues" evidence="1">
    <location>
        <begin position="30"/>
        <end position="44"/>
    </location>
</feature>
<sequence length="185" mass="20910">MMSSDEEEPFMSSGSEYVPSDSDQPSTSRGKTRKIKKQTKKRKKLENTPLNNPNLTPVVNRPSLPANVSTPCRKKGKKRIRNEALWQRNIRKVRMAKGEAYTTVKSGKLLPERKVGNDCGCRRKCFSKISTEKRNQVLQDSNGLASKEKQDLYLGGLIRVDKVARKRLRTGTGKAKTVTFHYKVG</sequence>
<feature type="compositionally biased region" description="Low complexity" evidence="1">
    <location>
        <begin position="47"/>
        <end position="60"/>
    </location>
</feature>
<organism evidence="2 3">
    <name type="scientific">Psylliodes chrysocephalus</name>
    <dbReference type="NCBI Taxonomy" id="3402493"/>
    <lineage>
        <taxon>Eukaryota</taxon>
        <taxon>Metazoa</taxon>
        <taxon>Ecdysozoa</taxon>
        <taxon>Arthropoda</taxon>
        <taxon>Hexapoda</taxon>
        <taxon>Insecta</taxon>
        <taxon>Pterygota</taxon>
        <taxon>Neoptera</taxon>
        <taxon>Endopterygota</taxon>
        <taxon>Coleoptera</taxon>
        <taxon>Polyphaga</taxon>
        <taxon>Cucujiformia</taxon>
        <taxon>Chrysomeloidea</taxon>
        <taxon>Chrysomelidae</taxon>
        <taxon>Galerucinae</taxon>
        <taxon>Alticini</taxon>
        <taxon>Psylliodes</taxon>
    </lineage>
</organism>
<evidence type="ECO:0000313" key="3">
    <source>
        <dbReference type="Proteomes" id="UP001153636"/>
    </source>
</evidence>
<evidence type="ECO:0000313" key="2">
    <source>
        <dbReference type="EMBL" id="CAH1106688.1"/>
    </source>
</evidence>
<feature type="region of interest" description="Disordered" evidence="1">
    <location>
        <begin position="1"/>
        <end position="78"/>
    </location>
</feature>